<dbReference type="EMBL" id="WNYA01000001">
    <property type="protein sequence ID" value="KAG8594365.1"/>
    <property type="molecule type" value="Genomic_DNA"/>
</dbReference>
<dbReference type="PANTHER" id="PTHR20990:SF1">
    <property type="entry name" value="PEROXISOMAL MEMBRANE PROTEIN 11C"/>
    <property type="match status" value="1"/>
</dbReference>
<evidence type="ECO:0000313" key="5">
    <source>
        <dbReference type="Proteomes" id="UP000824782"/>
    </source>
</evidence>
<name>A0AAV7DAC6_ENGPU</name>
<dbReference type="PANTHER" id="PTHR20990">
    <property type="entry name" value="PEROXISOMAL BIOGENESIS FACTOR 11"/>
    <property type="match status" value="1"/>
</dbReference>
<comment type="caution">
    <text evidence="4">The sequence shown here is derived from an EMBL/GenBank/DDBJ whole genome shotgun (WGS) entry which is preliminary data.</text>
</comment>
<dbReference type="Pfam" id="PF05648">
    <property type="entry name" value="PEX11"/>
    <property type="match status" value="1"/>
</dbReference>
<dbReference type="Proteomes" id="UP000824782">
    <property type="component" value="Unassembled WGS sequence"/>
</dbReference>
<keyword evidence="2" id="KW-0576">Peroxisome</keyword>
<accession>A0AAV7DAC6</accession>
<sequence length="114" mass="12501">MSDKWWDRQHSSLGSFTLVGIIRSLRTFIKLRRSKGKHSADDPPKSRGEIKFQMRSEVLCIISCLSDLVNAIHWMPTGFLWGGSSPTWLVGLMGTISSMIGIYQTAAGGSSAGV</sequence>
<comment type="subcellular location">
    <subcellularLocation>
        <location evidence="3">Peroxisome membrane</location>
    </subcellularLocation>
</comment>
<protein>
    <recommendedName>
        <fullName evidence="6">Peroxisomal membrane protein 11C</fullName>
    </recommendedName>
</protein>
<dbReference type="InterPro" id="IPR008733">
    <property type="entry name" value="PEX11"/>
</dbReference>
<keyword evidence="1" id="KW-0472">Membrane</keyword>
<evidence type="ECO:0000256" key="2">
    <source>
        <dbReference type="ARBA" id="ARBA00023140"/>
    </source>
</evidence>
<dbReference type="GO" id="GO:0016559">
    <property type="term" value="P:peroxisome fission"/>
    <property type="evidence" value="ECO:0007669"/>
    <property type="project" value="InterPro"/>
</dbReference>
<gene>
    <name evidence="4" type="ORF">GDO81_001166</name>
</gene>
<evidence type="ECO:0000313" key="4">
    <source>
        <dbReference type="EMBL" id="KAG8594365.1"/>
    </source>
</evidence>
<dbReference type="AlphaFoldDB" id="A0AAV7DAC6"/>
<organism evidence="4 5">
    <name type="scientific">Engystomops pustulosus</name>
    <name type="common">Tungara frog</name>
    <name type="synonym">Physalaemus pustulosus</name>
    <dbReference type="NCBI Taxonomy" id="76066"/>
    <lineage>
        <taxon>Eukaryota</taxon>
        <taxon>Metazoa</taxon>
        <taxon>Chordata</taxon>
        <taxon>Craniata</taxon>
        <taxon>Vertebrata</taxon>
        <taxon>Euteleostomi</taxon>
        <taxon>Amphibia</taxon>
        <taxon>Batrachia</taxon>
        <taxon>Anura</taxon>
        <taxon>Neobatrachia</taxon>
        <taxon>Hyloidea</taxon>
        <taxon>Leptodactylidae</taxon>
        <taxon>Leiuperinae</taxon>
        <taxon>Engystomops</taxon>
    </lineage>
</organism>
<proteinExistence type="predicted"/>
<dbReference type="InterPro" id="IPR026510">
    <property type="entry name" value="PEX11C_met"/>
</dbReference>
<evidence type="ECO:0000256" key="3">
    <source>
        <dbReference type="ARBA" id="ARBA00046271"/>
    </source>
</evidence>
<evidence type="ECO:0008006" key="6">
    <source>
        <dbReference type="Google" id="ProtNLM"/>
    </source>
</evidence>
<reference evidence="4" key="1">
    <citation type="thesis" date="2020" institute="ProQuest LLC" country="789 East Eisenhower Parkway, Ann Arbor, MI, USA">
        <title>Comparative Genomics and Chromosome Evolution.</title>
        <authorList>
            <person name="Mudd A.B."/>
        </authorList>
    </citation>
    <scope>NUCLEOTIDE SEQUENCE</scope>
    <source>
        <strain evidence="4">237g6f4</strain>
        <tissue evidence="4">Blood</tissue>
    </source>
</reference>
<keyword evidence="5" id="KW-1185">Reference proteome</keyword>
<evidence type="ECO:0000256" key="1">
    <source>
        <dbReference type="ARBA" id="ARBA00023136"/>
    </source>
</evidence>
<dbReference type="GO" id="GO:0005778">
    <property type="term" value="C:peroxisomal membrane"/>
    <property type="evidence" value="ECO:0007669"/>
    <property type="project" value="UniProtKB-SubCell"/>
</dbReference>